<evidence type="ECO:0000313" key="5">
    <source>
        <dbReference type="Proteomes" id="UP001211544"/>
    </source>
</evidence>
<dbReference type="RefSeq" id="WP_269950566.1">
    <property type="nucleotide sequence ID" value="NZ_CP104759.1"/>
</dbReference>
<protein>
    <submittedName>
        <fullName evidence="4">Zinc-dependent alcohol dehydrogenase family protein</fullName>
    </submittedName>
</protein>
<dbReference type="InterPro" id="IPR011032">
    <property type="entry name" value="GroES-like_sf"/>
</dbReference>
<geneLocation type="plasmid" evidence="4 5">
    <name>pGABEKP28_1</name>
</geneLocation>
<evidence type="ECO:0000256" key="2">
    <source>
        <dbReference type="ARBA" id="ARBA00023002"/>
    </source>
</evidence>
<evidence type="ECO:0000259" key="3">
    <source>
        <dbReference type="Pfam" id="PF08240"/>
    </source>
</evidence>
<keyword evidence="4" id="KW-0614">Plasmid</keyword>
<keyword evidence="5" id="KW-1185">Reference proteome</keyword>
<feature type="domain" description="Alcohol dehydrogenase-like N-terminal" evidence="3">
    <location>
        <begin position="38"/>
        <end position="120"/>
    </location>
</feature>
<dbReference type="Proteomes" id="UP001211544">
    <property type="component" value="Plasmid pGABEKP28_1"/>
</dbReference>
<dbReference type="KEGG" id="kpie:N5580_18990"/>
<reference evidence="4 5" key="1">
    <citation type="journal article" date="2022" name="J Glob Antimicrob Resist">
        <title>First complete genome of a multidrug resistant strain of the novel human pathogen Kalamiella piersonii (GABEKP28) identified in human saliva.</title>
        <authorList>
            <person name="McDonagh F."/>
            <person name="Singh N.K."/>
            <person name="Venkateswaran K."/>
            <person name="Lonappan A.M."/>
            <person name="Hallahan B."/>
            <person name="Tuohy A."/>
            <person name="Burke L."/>
            <person name="Kovarova A."/>
            <person name="Miliotis G."/>
        </authorList>
    </citation>
    <scope>NUCLEOTIDE SEQUENCE [LARGE SCALE GENOMIC DNA]</scope>
    <source>
        <strain evidence="4 5">GABEKP28</strain>
    </source>
</reference>
<keyword evidence="1" id="KW-0521">NADP</keyword>
<sequence>MKTGAEESKVNQALWYRHFGEPEQVLSLEAAPKPPLAAGAVRVKMRLAPVNASDLIPITGAYQHRIALPQIAGYEGTGVVTEAPPSHAFLLGKRVLALRGEGTWQRFTDVPADRVIRVPENIDDTLAARAYINPLAARLMLDHFSPAGKHLLLTAAGSDCALLAGQWALKAGALSVTGVHRSPVHAARLEACGITPVQQDNSAALHHYAARAALVYDATGGALAEEIRERMPTSGQFISYGLLSGQAFPLRQALPRVHWFHIRNYLPAMDAQAWQAIFARLWPALAQSITSSATCYAFDDWRAAITEWRSAGRTSKPLLRFE</sequence>
<dbReference type="PANTHER" id="PTHR48106">
    <property type="entry name" value="QUINONE OXIDOREDUCTASE PIG3-RELATED"/>
    <property type="match status" value="1"/>
</dbReference>
<dbReference type="GO" id="GO:0070402">
    <property type="term" value="F:NADPH binding"/>
    <property type="evidence" value="ECO:0007669"/>
    <property type="project" value="TreeGrafter"/>
</dbReference>
<dbReference type="EMBL" id="CP104759">
    <property type="protein sequence ID" value="WBG93169.1"/>
    <property type="molecule type" value="Genomic_DNA"/>
</dbReference>
<evidence type="ECO:0000256" key="1">
    <source>
        <dbReference type="ARBA" id="ARBA00022857"/>
    </source>
</evidence>
<dbReference type="SUPFAM" id="SSF51735">
    <property type="entry name" value="NAD(P)-binding Rossmann-fold domains"/>
    <property type="match status" value="1"/>
</dbReference>
<evidence type="ECO:0000313" key="4">
    <source>
        <dbReference type="EMBL" id="WBG93169.1"/>
    </source>
</evidence>
<dbReference type="Pfam" id="PF08240">
    <property type="entry name" value="ADH_N"/>
    <property type="match status" value="1"/>
</dbReference>
<dbReference type="PANTHER" id="PTHR48106:SF2">
    <property type="entry name" value="ZN2+-BINDING DEHYDROGENASE"/>
    <property type="match status" value="1"/>
</dbReference>
<name>A0AAJ5UBT6_9GAMM</name>
<dbReference type="Gene3D" id="3.90.180.10">
    <property type="entry name" value="Medium-chain alcohol dehydrogenases, catalytic domain"/>
    <property type="match status" value="1"/>
</dbReference>
<dbReference type="Gene3D" id="3.40.50.720">
    <property type="entry name" value="NAD(P)-binding Rossmann-like Domain"/>
    <property type="match status" value="1"/>
</dbReference>
<dbReference type="SUPFAM" id="SSF50129">
    <property type="entry name" value="GroES-like"/>
    <property type="match status" value="1"/>
</dbReference>
<keyword evidence="2" id="KW-0560">Oxidoreductase</keyword>
<accession>A0AAJ5UBT6</accession>
<dbReference type="AlphaFoldDB" id="A0AAJ5UBT6"/>
<dbReference type="GO" id="GO:0016651">
    <property type="term" value="F:oxidoreductase activity, acting on NAD(P)H"/>
    <property type="evidence" value="ECO:0007669"/>
    <property type="project" value="TreeGrafter"/>
</dbReference>
<proteinExistence type="predicted"/>
<gene>
    <name evidence="4" type="ORF">N5580_18990</name>
</gene>
<organism evidence="4 5">
    <name type="scientific">Pantoea piersonii</name>
    <dbReference type="NCBI Taxonomy" id="2364647"/>
    <lineage>
        <taxon>Bacteria</taxon>
        <taxon>Pseudomonadati</taxon>
        <taxon>Pseudomonadota</taxon>
        <taxon>Gammaproteobacteria</taxon>
        <taxon>Enterobacterales</taxon>
        <taxon>Erwiniaceae</taxon>
        <taxon>Pantoea</taxon>
    </lineage>
</organism>
<dbReference type="InterPro" id="IPR036291">
    <property type="entry name" value="NAD(P)-bd_dom_sf"/>
</dbReference>
<dbReference type="InterPro" id="IPR013154">
    <property type="entry name" value="ADH-like_N"/>
</dbReference>
<dbReference type="CDD" id="cd05282">
    <property type="entry name" value="ETR_like"/>
    <property type="match status" value="1"/>
</dbReference>